<evidence type="ECO:0000313" key="7">
    <source>
        <dbReference type="Proteomes" id="UP000548685"/>
    </source>
</evidence>
<dbReference type="SUPFAM" id="SSF50494">
    <property type="entry name" value="Trypsin-like serine proteases"/>
    <property type="match status" value="1"/>
</dbReference>
<dbReference type="AlphaFoldDB" id="A0A6I4UPV8"/>
<dbReference type="SMART" id="SM00869">
    <property type="entry name" value="Autotransporter"/>
    <property type="match status" value="1"/>
</dbReference>
<dbReference type="SMART" id="SM00020">
    <property type="entry name" value="Tryp_SPc"/>
    <property type="match status" value="1"/>
</dbReference>
<dbReference type="PROSITE" id="PS51208">
    <property type="entry name" value="AUTOTRANSPORTER"/>
    <property type="match status" value="1"/>
</dbReference>
<evidence type="ECO:0000313" key="4">
    <source>
        <dbReference type="EMBL" id="MBB3776797.1"/>
    </source>
</evidence>
<dbReference type="PROSITE" id="PS50240">
    <property type="entry name" value="TRYPSIN_DOM"/>
    <property type="match status" value="1"/>
</dbReference>
<reference evidence="4 7" key="2">
    <citation type="submission" date="2020-08" db="EMBL/GenBank/DDBJ databases">
        <title>Genomic Encyclopedia of Type Strains, Phase IV (KMG-IV): sequencing the most valuable type-strain genomes for metagenomic binning, comparative biology and taxonomic classification.</title>
        <authorList>
            <person name="Goeker M."/>
        </authorList>
    </citation>
    <scope>NUCLEOTIDE SEQUENCE [LARGE SCALE GENOMIC DNA]</scope>
    <source>
        <strain evidence="4 7">DSM 8510</strain>
    </source>
</reference>
<dbReference type="InterPro" id="IPR043504">
    <property type="entry name" value="Peptidase_S1_PA_chymotrypsin"/>
</dbReference>
<dbReference type="GO" id="GO:0006508">
    <property type="term" value="P:proteolysis"/>
    <property type="evidence" value="ECO:0007669"/>
    <property type="project" value="InterPro"/>
</dbReference>
<name>A0A6I4UPV8_9SPHN</name>
<protein>
    <submittedName>
        <fullName evidence="5">Autotransporter domain-containing protein</fullName>
    </submittedName>
</protein>
<dbReference type="Pfam" id="PF00089">
    <property type="entry name" value="Trypsin"/>
    <property type="match status" value="1"/>
</dbReference>
<reference evidence="5 6" key="1">
    <citation type="submission" date="2019-12" db="EMBL/GenBank/DDBJ databases">
        <title>Genomic-based taxomic classification of the family Erythrobacteraceae.</title>
        <authorList>
            <person name="Xu L."/>
        </authorList>
    </citation>
    <scope>NUCLEOTIDE SEQUENCE [LARGE SCALE GENOMIC DNA]</scope>
    <source>
        <strain evidence="5 6">JCM 10282</strain>
    </source>
</reference>
<dbReference type="InterPro" id="IPR005546">
    <property type="entry name" value="Autotransporte_beta"/>
</dbReference>
<dbReference type="GO" id="GO:0004252">
    <property type="term" value="F:serine-type endopeptidase activity"/>
    <property type="evidence" value="ECO:0007669"/>
    <property type="project" value="InterPro"/>
</dbReference>
<evidence type="ECO:0000313" key="5">
    <source>
        <dbReference type="EMBL" id="MXP39649.1"/>
    </source>
</evidence>
<feature type="chain" id="PRO_5026334995" evidence="1">
    <location>
        <begin position="28"/>
        <end position="1052"/>
    </location>
</feature>
<organism evidence="5 6">
    <name type="scientific">Erythrobacter ramosus</name>
    <dbReference type="NCBI Taxonomy" id="35811"/>
    <lineage>
        <taxon>Bacteria</taxon>
        <taxon>Pseudomonadati</taxon>
        <taxon>Pseudomonadota</taxon>
        <taxon>Alphaproteobacteria</taxon>
        <taxon>Sphingomonadales</taxon>
        <taxon>Erythrobacteraceae</taxon>
        <taxon>Erythrobacter/Porphyrobacter group</taxon>
        <taxon>Erythrobacter</taxon>
    </lineage>
</organism>
<feature type="domain" description="Autotransporter" evidence="3">
    <location>
        <begin position="777"/>
        <end position="1052"/>
    </location>
</feature>
<dbReference type="InterPro" id="IPR001254">
    <property type="entry name" value="Trypsin_dom"/>
</dbReference>
<dbReference type="InterPro" id="IPR009003">
    <property type="entry name" value="Peptidase_S1_PA"/>
</dbReference>
<dbReference type="Gene3D" id="2.40.10.10">
    <property type="entry name" value="Trypsin-like serine proteases"/>
    <property type="match status" value="1"/>
</dbReference>
<dbReference type="SUPFAM" id="SSF103515">
    <property type="entry name" value="Autotransporter"/>
    <property type="match status" value="1"/>
</dbReference>
<comment type="caution">
    <text evidence="5">The sequence shown here is derived from an EMBL/GenBank/DDBJ whole genome shotgun (WGS) entry which is preliminary data.</text>
</comment>
<dbReference type="EMBL" id="WTYB01000003">
    <property type="protein sequence ID" value="MXP39649.1"/>
    <property type="molecule type" value="Genomic_DNA"/>
</dbReference>
<dbReference type="Pfam" id="PF03797">
    <property type="entry name" value="Autotransporter"/>
    <property type="match status" value="1"/>
</dbReference>
<dbReference type="RefSeq" id="WP_160761798.1">
    <property type="nucleotide sequence ID" value="NZ_BAAADZ010000011.1"/>
</dbReference>
<feature type="domain" description="Peptidase S1" evidence="2">
    <location>
        <begin position="7"/>
        <end position="359"/>
    </location>
</feature>
<dbReference type="OrthoDB" id="267336at2"/>
<evidence type="ECO:0000259" key="3">
    <source>
        <dbReference type="PROSITE" id="PS51208"/>
    </source>
</evidence>
<dbReference type="InterPro" id="IPR036709">
    <property type="entry name" value="Autotransporte_beta_dom_sf"/>
</dbReference>
<keyword evidence="7" id="KW-1185">Reference proteome</keyword>
<feature type="signal peptide" evidence="1">
    <location>
        <begin position="1"/>
        <end position="27"/>
    </location>
</feature>
<gene>
    <name evidence="4" type="ORF">FHS52_002789</name>
    <name evidence="5" type="ORF">GRI59_13655</name>
</gene>
<dbReference type="PRINTS" id="PR00722">
    <property type="entry name" value="CHYMOTRYPSIN"/>
</dbReference>
<dbReference type="Proteomes" id="UP000548685">
    <property type="component" value="Unassembled WGS sequence"/>
</dbReference>
<sequence>MPLNRRLLTDTACAAFAMMAATAPALAVVPNEDKTPADIVDNADDYRGVGMFFRADGFVCTGSLINPRTVLFAAHCVNDIPDEQYNVDGVPAAWSFNVNALPGFQNWFANNFASNPDLAVFNVNRIVWNPRSTQDAFGLGFIEADIALASLDTPAAGIPTWALLFSTLPAPTISDPARGTGYHVNIVGYGATGNAVQGAVLGIDWRRRAAENMLGGFFSLDDRDNVIIGPNPPTFPQNLYQIDFDSQDRDFERDFNVYRDDALPNEGITAGGDSGGPLILDAANNTLSNEDLVIGVLSGGSRFFGASQPFSSLGTPSFFQPLSLYWQYITANNPYRYVAAKAGNGNWEDGNHWVTQLDPMYRVINPQGQVVNGLPTSPQLGPDGTDGDFGAICRAFGNPDDFCTDLATGESFATTGTLPAPTLANGLPGASGFVPTNIDAVTTPTLRVDPRYYDVTLSQEGNTTLSSDVTIDQLTVRGNAGLTVTAAGNLTSLIDINQFGGRVNVNGGISSVGDYTLFAGMVEGTATVTAPFLTSVTGVLSPGTMGTIGTLTIDGNLVMSSGAQFNVDLGTSAVSDRLAVTGMANVGGVVNTSSPVIGRVNGNGERYTIVTGTGGVTGTFTPRSISAIISQRFIYQPNAVLMEFSTASYNTVIDSNDPTQAGYAQLLDQNRSNASLESLYDLDFASVDTIRSTFTGLAPVNEQAVRSLSAQSVNLLQNVNAARLREADKSRAGGKVAVTGRPLDLAQMSLAPVGQPLGGALMAMQDGGEATEMTETSLPENVGVFLSGGYVTANADSLPGFNQQADLSGYFIAGGIEFYPGDNTMVGLSGSYHALEANVPLGQRLDSETYAASLYLRHAFEGGPVIDGQFSMGSMGFDTRRTVQFLGATQTLESSSDDLLVSGALGISYDLTSSIGTLSPGIEGRIASVSLGTVRETGGTLGLAVAREKFESKQARFGFDYEKLGKGVAINANAQLVWEFEDGPQLLAANFASGIGPNAGFVLDTADHTWGEVGVSATVGNGPLQLTVGADTTIGRDNADAQVYRGTATYRF</sequence>
<proteinExistence type="predicted"/>
<dbReference type="Gene3D" id="2.40.128.130">
    <property type="entry name" value="Autotransporter beta-domain"/>
    <property type="match status" value="1"/>
</dbReference>
<evidence type="ECO:0000313" key="6">
    <source>
        <dbReference type="Proteomes" id="UP000430021"/>
    </source>
</evidence>
<dbReference type="EMBL" id="JACICE010000003">
    <property type="protein sequence ID" value="MBB3776797.1"/>
    <property type="molecule type" value="Genomic_DNA"/>
</dbReference>
<dbReference type="Proteomes" id="UP000430021">
    <property type="component" value="Unassembled WGS sequence"/>
</dbReference>
<evidence type="ECO:0000256" key="1">
    <source>
        <dbReference type="SAM" id="SignalP"/>
    </source>
</evidence>
<evidence type="ECO:0000259" key="2">
    <source>
        <dbReference type="PROSITE" id="PS50240"/>
    </source>
</evidence>
<keyword evidence="1" id="KW-0732">Signal</keyword>
<accession>A0A6I4UPV8</accession>
<dbReference type="InterPro" id="IPR001314">
    <property type="entry name" value="Peptidase_S1A"/>
</dbReference>